<comment type="caution">
    <text evidence="2">The sequence shown here is derived from an EMBL/GenBank/DDBJ whole genome shotgun (WGS) entry which is preliminary data.</text>
</comment>
<feature type="signal peptide" evidence="1">
    <location>
        <begin position="1"/>
        <end position="22"/>
    </location>
</feature>
<keyword evidence="1" id="KW-0732">Signal</keyword>
<proteinExistence type="predicted"/>
<sequence>MTRCSPVLLAAAAILAALPALADSPLNRTEDGHQPPVPPGGYDLPLAPPVVRYPLPPQWVTIRSTQDWRKAGRFEKALSDLCAARTFREVMPMRFRAIFKGDVLGVAFGHGLNLYDPKKQANRKLIYLFRNGDSTGCTVVSITNEDLRILNDGEALAKKKP</sequence>
<organism evidence="2 3">
    <name type="scientific">Azospirillum rugosum</name>
    <dbReference type="NCBI Taxonomy" id="416170"/>
    <lineage>
        <taxon>Bacteria</taxon>
        <taxon>Pseudomonadati</taxon>
        <taxon>Pseudomonadota</taxon>
        <taxon>Alphaproteobacteria</taxon>
        <taxon>Rhodospirillales</taxon>
        <taxon>Azospirillaceae</taxon>
        <taxon>Azospirillum</taxon>
    </lineage>
</organism>
<evidence type="ECO:0000256" key="1">
    <source>
        <dbReference type="SAM" id="SignalP"/>
    </source>
</evidence>
<feature type="chain" id="PRO_5046031909" evidence="1">
    <location>
        <begin position="23"/>
        <end position="161"/>
    </location>
</feature>
<gene>
    <name evidence="2" type="ORF">J2851_005087</name>
</gene>
<reference evidence="2 3" key="1">
    <citation type="submission" date="2021-03" db="EMBL/GenBank/DDBJ databases">
        <title>Genomic Encyclopedia of Type Strains, Phase III (KMG-III): the genomes of soil and plant-associated and newly described type strains.</title>
        <authorList>
            <person name="Whitman W."/>
        </authorList>
    </citation>
    <scope>NUCLEOTIDE SEQUENCE [LARGE SCALE GENOMIC DNA]</scope>
    <source>
        <strain evidence="2 3">IMMIB AFH-6</strain>
    </source>
</reference>
<evidence type="ECO:0000313" key="2">
    <source>
        <dbReference type="EMBL" id="MBP2295282.1"/>
    </source>
</evidence>
<dbReference type="Proteomes" id="UP000781958">
    <property type="component" value="Unassembled WGS sequence"/>
</dbReference>
<keyword evidence="3" id="KW-1185">Reference proteome</keyword>
<accession>A0ABS4STJ4</accession>
<name>A0ABS4STJ4_9PROT</name>
<dbReference type="EMBL" id="JAGINP010000021">
    <property type="protein sequence ID" value="MBP2295282.1"/>
    <property type="molecule type" value="Genomic_DNA"/>
</dbReference>
<evidence type="ECO:0000313" key="3">
    <source>
        <dbReference type="Proteomes" id="UP000781958"/>
    </source>
</evidence>
<protein>
    <submittedName>
        <fullName evidence="2">Uncharacterized protein</fullName>
    </submittedName>
</protein>
<dbReference type="RefSeq" id="WP_246500919.1">
    <property type="nucleotide sequence ID" value="NZ_JAGINP010000021.1"/>
</dbReference>